<gene>
    <name evidence="4" type="ORF">CC80DRAFT_451048</name>
</gene>
<accession>A0A6A5TNZ3</accession>
<dbReference type="SUPFAM" id="SSF51905">
    <property type="entry name" value="FAD/NAD(P)-binding domain"/>
    <property type="match status" value="1"/>
</dbReference>
<reference evidence="4" key="1">
    <citation type="journal article" date="2020" name="Stud. Mycol.">
        <title>101 Dothideomycetes genomes: a test case for predicting lifestyles and emergence of pathogens.</title>
        <authorList>
            <person name="Haridas S."/>
            <person name="Albert R."/>
            <person name="Binder M."/>
            <person name="Bloem J."/>
            <person name="Labutti K."/>
            <person name="Salamov A."/>
            <person name="Andreopoulos B."/>
            <person name="Baker S."/>
            <person name="Barry K."/>
            <person name="Bills G."/>
            <person name="Bluhm B."/>
            <person name="Cannon C."/>
            <person name="Castanera R."/>
            <person name="Culley D."/>
            <person name="Daum C."/>
            <person name="Ezra D."/>
            <person name="Gonzalez J."/>
            <person name="Henrissat B."/>
            <person name="Kuo A."/>
            <person name="Liang C."/>
            <person name="Lipzen A."/>
            <person name="Lutzoni F."/>
            <person name="Magnuson J."/>
            <person name="Mondo S."/>
            <person name="Nolan M."/>
            <person name="Ohm R."/>
            <person name="Pangilinan J."/>
            <person name="Park H.-J."/>
            <person name="Ramirez L."/>
            <person name="Alfaro M."/>
            <person name="Sun H."/>
            <person name="Tritt A."/>
            <person name="Yoshinaga Y."/>
            <person name="Zwiers L.-H."/>
            <person name="Turgeon B."/>
            <person name="Goodwin S."/>
            <person name="Spatafora J."/>
            <person name="Crous P."/>
            <person name="Grigoriev I."/>
        </authorList>
    </citation>
    <scope>NUCLEOTIDE SEQUENCE</scope>
    <source>
        <strain evidence="4">CBS 675.92</strain>
    </source>
</reference>
<keyword evidence="5" id="KW-1185">Reference proteome</keyword>
<dbReference type="InterPro" id="IPR007867">
    <property type="entry name" value="GMC_OxRtase_C"/>
</dbReference>
<dbReference type="PIRSF" id="PIRSF000137">
    <property type="entry name" value="Alcohol_oxidase"/>
    <property type="match status" value="1"/>
</dbReference>
<dbReference type="Proteomes" id="UP000800035">
    <property type="component" value="Unassembled WGS sequence"/>
</dbReference>
<dbReference type="Pfam" id="PF05199">
    <property type="entry name" value="GMC_oxred_C"/>
    <property type="match status" value="1"/>
</dbReference>
<dbReference type="GO" id="GO:0016614">
    <property type="term" value="F:oxidoreductase activity, acting on CH-OH group of donors"/>
    <property type="evidence" value="ECO:0007669"/>
    <property type="project" value="InterPro"/>
</dbReference>
<dbReference type="PROSITE" id="PS00624">
    <property type="entry name" value="GMC_OXRED_2"/>
    <property type="match status" value="1"/>
</dbReference>
<dbReference type="OrthoDB" id="269227at2759"/>
<evidence type="ECO:0000313" key="5">
    <source>
        <dbReference type="Proteomes" id="UP000800035"/>
    </source>
</evidence>
<name>A0A6A5TNZ3_9PLEO</name>
<dbReference type="Gene3D" id="3.30.560.10">
    <property type="entry name" value="Glucose Oxidase, domain 3"/>
    <property type="match status" value="1"/>
</dbReference>
<dbReference type="SUPFAM" id="SSF54373">
    <property type="entry name" value="FAD-linked reductases, C-terminal domain"/>
    <property type="match status" value="1"/>
</dbReference>
<feature type="domain" description="Glucose-methanol-choline oxidoreductase N-terminal" evidence="3">
    <location>
        <begin position="352"/>
        <end position="366"/>
    </location>
</feature>
<dbReference type="GO" id="GO:0050660">
    <property type="term" value="F:flavin adenine dinucleotide binding"/>
    <property type="evidence" value="ECO:0007669"/>
    <property type="project" value="InterPro"/>
</dbReference>
<dbReference type="InterPro" id="IPR000172">
    <property type="entry name" value="GMC_OxRdtase_N"/>
</dbReference>
<sequence length="639" mass="69898">MFIVLPLALLFLSTRAQNAEYEYVVIGSGPGGGPLAANLARAGHSVFLIEAGEDHGESLLQQVPVFADQSAEDPTMSWEFFVNHYEDTKQAYRDSKYTWRLSNGDYYVGTNPPQGAEPLGILYPRVGTLGGCGQHNAMNFAMPPDNDWNSIANLNGDASWTADTMRGYFEKIEANKYVKRNGSEAAGHGFDGYIASNRNQIGLLDAQPGFVDHLRRLFCASGSTCPNSTEAVYELLQVDSNRLDRDRYEQDSLFQMPLHYDEKRRRSGAYSYLRDTVNTINADGTPRYPLTISTSSLATRVLFDTSGPSPRATGVAYLQGQALYRADRRNNGLQRGNPLEVTATREVIVAGGAFNTPQILKLSGVGPRAELESFNITVVHDLPAVGTNLQDNYEAGIHVEAATPYGSPFQNCTFLAPGDPCLREWKEHGTGAYGMGGAPASFIYRTNVSENADADVYMFGAAGAVFDGYFPGFSSAQWPANSSFWSVVKMQYQNRAGTVKLRSADPQDTPIIDFNYFAEGHDHDLAALKEGVEFVLDVYNKTPAPYGPYKVVRPDPSIDIRQAIMDEAFSHHASSSCPIGLNVSDSCVDSKFRVHGVEGLRIVDASVFPRTPGAFPVLPVFLISEKASDVLLQDAKARM</sequence>
<dbReference type="Gene3D" id="3.50.50.60">
    <property type="entry name" value="FAD/NAD(P)-binding domain"/>
    <property type="match status" value="1"/>
</dbReference>
<dbReference type="PANTHER" id="PTHR11552:SF213">
    <property type="entry name" value="DEHYDROGENASE, PUTATIVE-RELATED"/>
    <property type="match status" value="1"/>
</dbReference>
<feature type="chain" id="PRO_5025577346" evidence="2">
    <location>
        <begin position="17"/>
        <end position="639"/>
    </location>
</feature>
<comment type="similarity">
    <text evidence="1">Belongs to the GMC oxidoreductase family.</text>
</comment>
<dbReference type="PANTHER" id="PTHR11552">
    <property type="entry name" value="GLUCOSE-METHANOL-CHOLINE GMC OXIDOREDUCTASE"/>
    <property type="match status" value="1"/>
</dbReference>
<dbReference type="InterPro" id="IPR012132">
    <property type="entry name" value="GMC_OxRdtase"/>
</dbReference>
<protein>
    <submittedName>
        <fullName evidence="4">Alcohol oxidase</fullName>
    </submittedName>
</protein>
<dbReference type="EMBL" id="ML977004">
    <property type="protein sequence ID" value="KAF1953449.1"/>
    <property type="molecule type" value="Genomic_DNA"/>
</dbReference>
<evidence type="ECO:0000256" key="1">
    <source>
        <dbReference type="ARBA" id="ARBA00010790"/>
    </source>
</evidence>
<evidence type="ECO:0000256" key="2">
    <source>
        <dbReference type="SAM" id="SignalP"/>
    </source>
</evidence>
<organism evidence="4 5">
    <name type="scientific">Byssothecium circinans</name>
    <dbReference type="NCBI Taxonomy" id="147558"/>
    <lineage>
        <taxon>Eukaryota</taxon>
        <taxon>Fungi</taxon>
        <taxon>Dikarya</taxon>
        <taxon>Ascomycota</taxon>
        <taxon>Pezizomycotina</taxon>
        <taxon>Dothideomycetes</taxon>
        <taxon>Pleosporomycetidae</taxon>
        <taxon>Pleosporales</taxon>
        <taxon>Massarineae</taxon>
        <taxon>Massarinaceae</taxon>
        <taxon>Byssothecium</taxon>
    </lineage>
</organism>
<dbReference type="InterPro" id="IPR036188">
    <property type="entry name" value="FAD/NAD-bd_sf"/>
</dbReference>
<proteinExistence type="inferred from homology"/>
<dbReference type="AlphaFoldDB" id="A0A6A5TNZ3"/>
<evidence type="ECO:0000259" key="3">
    <source>
        <dbReference type="PROSITE" id="PS00624"/>
    </source>
</evidence>
<evidence type="ECO:0000313" key="4">
    <source>
        <dbReference type="EMBL" id="KAF1953449.1"/>
    </source>
</evidence>
<dbReference type="Pfam" id="PF00732">
    <property type="entry name" value="GMC_oxred_N"/>
    <property type="match status" value="1"/>
</dbReference>
<keyword evidence="2" id="KW-0732">Signal</keyword>
<feature type="signal peptide" evidence="2">
    <location>
        <begin position="1"/>
        <end position="16"/>
    </location>
</feature>